<evidence type="ECO:0000313" key="3">
    <source>
        <dbReference type="EMBL" id="GLZ76874.1"/>
    </source>
</evidence>
<evidence type="ECO:0000256" key="1">
    <source>
        <dbReference type="SAM" id="Phobius"/>
    </source>
</evidence>
<gene>
    <name evidence="3" type="ORF">Afil01_16810</name>
</gene>
<dbReference type="AlphaFoldDB" id="A0A9W6SGT1"/>
<feature type="transmembrane region" description="Helical" evidence="1">
    <location>
        <begin position="23"/>
        <end position="42"/>
    </location>
</feature>
<feature type="transmembrane region" description="Helical" evidence="1">
    <location>
        <begin position="98"/>
        <end position="117"/>
    </location>
</feature>
<protein>
    <recommendedName>
        <fullName evidence="2">DUF4234 domain-containing protein</fullName>
    </recommendedName>
</protein>
<dbReference type="EMBL" id="BSTX01000001">
    <property type="protein sequence ID" value="GLZ76874.1"/>
    <property type="molecule type" value="Genomic_DNA"/>
</dbReference>
<proteinExistence type="predicted"/>
<dbReference type="Proteomes" id="UP001165079">
    <property type="component" value="Unassembled WGS sequence"/>
</dbReference>
<dbReference type="RefSeq" id="WP_285662026.1">
    <property type="nucleotide sequence ID" value="NZ_BSTX01000001.1"/>
</dbReference>
<feature type="domain" description="DUF4234" evidence="2">
    <location>
        <begin position="23"/>
        <end position="86"/>
    </location>
</feature>
<keyword evidence="1" id="KW-0812">Transmembrane</keyword>
<reference evidence="3" key="1">
    <citation type="submission" date="2023-03" db="EMBL/GenBank/DDBJ databases">
        <title>Actinorhabdospora filicis NBRC 111898.</title>
        <authorList>
            <person name="Ichikawa N."/>
            <person name="Sato H."/>
            <person name="Tonouchi N."/>
        </authorList>
    </citation>
    <scope>NUCLEOTIDE SEQUENCE</scope>
    <source>
        <strain evidence="3">NBRC 111898</strain>
    </source>
</reference>
<keyword evidence="1" id="KW-0472">Membrane</keyword>
<keyword evidence="1" id="KW-1133">Transmembrane helix</keyword>
<sequence>MTHPPQSNPGAQAVVLGKTRSPFGVWLLTLVTLGIYGIVWHYKVNKEVKEFARLEVSPGLAVLALFGSCLVVPPIMTLVNTGSRIAKAEEAAGLQERASGGVGFLLAIIGGFHSVYYQAHLNKVWARYGQQ</sequence>
<name>A0A9W6SGT1_9ACTN</name>
<keyword evidence="4" id="KW-1185">Reference proteome</keyword>
<feature type="transmembrane region" description="Helical" evidence="1">
    <location>
        <begin position="54"/>
        <end position="78"/>
    </location>
</feature>
<accession>A0A9W6SGT1</accession>
<organism evidence="3 4">
    <name type="scientific">Actinorhabdospora filicis</name>
    <dbReference type="NCBI Taxonomy" id="1785913"/>
    <lineage>
        <taxon>Bacteria</taxon>
        <taxon>Bacillati</taxon>
        <taxon>Actinomycetota</taxon>
        <taxon>Actinomycetes</taxon>
        <taxon>Micromonosporales</taxon>
        <taxon>Micromonosporaceae</taxon>
        <taxon>Actinorhabdospora</taxon>
    </lineage>
</organism>
<comment type="caution">
    <text evidence="3">The sequence shown here is derived from an EMBL/GenBank/DDBJ whole genome shotgun (WGS) entry which is preliminary data.</text>
</comment>
<dbReference type="Pfam" id="PF14018">
    <property type="entry name" value="DUF4234"/>
    <property type="match status" value="1"/>
</dbReference>
<evidence type="ECO:0000313" key="4">
    <source>
        <dbReference type="Proteomes" id="UP001165079"/>
    </source>
</evidence>
<dbReference type="InterPro" id="IPR025328">
    <property type="entry name" value="DUF4234"/>
</dbReference>
<evidence type="ECO:0000259" key="2">
    <source>
        <dbReference type="Pfam" id="PF14018"/>
    </source>
</evidence>